<evidence type="ECO:0000256" key="2">
    <source>
        <dbReference type="ARBA" id="ARBA00022448"/>
    </source>
</evidence>
<evidence type="ECO:0000313" key="8">
    <source>
        <dbReference type="Proteomes" id="UP000596276"/>
    </source>
</evidence>
<keyword evidence="5 6" id="KW-0472">Membrane</keyword>
<comment type="subcellular location">
    <subcellularLocation>
        <location evidence="1">Membrane</location>
        <topology evidence="1">Multi-pass membrane protein</topology>
    </subcellularLocation>
</comment>
<keyword evidence="4 6" id="KW-1133">Transmembrane helix</keyword>
<dbReference type="GO" id="GO:0022857">
    <property type="term" value="F:transmembrane transporter activity"/>
    <property type="evidence" value="ECO:0007669"/>
    <property type="project" value="TreeGrafter"/>
</dbReference>
<evidence type="ECO:0000256" key="4">
    <source>
        <dbReference type="ARBA" id="ARBA00022989"/>
    </source>
</evidence>
<organism evidence="7 8">
    <name type="scientific">Aspergillus flavus (strain ATCC 200026 / FGSC A1120 / IAM 13836 / NRRL 3357 / JCM 12722 / SRRC 167)</name>
    <dbReference type="NCBI Taxonomy" id="332952"/>
    <lineage>
        <taxon>Eukaryota</taxon>
        <taxon>Fungi</taxon>
        <taxon>Dikarya</taxon>
        <taxon>Ascomycota</taxon>
        <taxon>Pezizomycotina</taxon>
        <taxon>Eurotiomycetes</taxon>
        <taxon>Eurotiomycetidae</taxon>
        <taxon>Eurotiales</taxon>
        <taxon>Aspergillaceae</taxon>
        <taxon>Aspergillus</taxon>
        <taxon>Aspergillus subgen. Circumdati</taxon>
    </lineage>
</organism>
<proteinExistence type="predicted"/>
<protein>
    <submittedName>
        <fullName evidence="7">Uncharacterized protein</fullName>
    </submittedName>
</protein>
<sequence>MAVSYMFQFLDKFAKRLTSILGLTDDQHLQGEDYSWASRVYYFGYLAAFYVAAVLLARFSVGKMISASICVLVSSFPYMFSEKALTSVSALFEFQGITIAGIFGGLAAYGIGHVQVIAPYTPMNARFLEEDDRRKAVLRVQENITGIKNNEFKIHQFIETLLDLKYWILVLI</sequence>
<dbReference type="InterPro" id="IPR036259">
    <property type="entry name" value="MFS_trans_sf"/>
</dbReference>
<accession>A0A7U2QSL2</accession>
<keyword evidence="8" id="KW-1185">Reference proteome</keyword>
<keyword evidence="3 6" id="KW-0812">Transmembrane</keyword>
<evidence type="ECO:0000256" key="1">
    <source>
        <dbReference type="ARBA" id="ARBA00004141"/>
    </source>
</evidence>
<dbReference type="Gene3D" id="1.20.1250.20">
    <property type="entry name" value="MFS general substrate transporter like domains"/>
    <property type="match status" value="1"/>
</dbReference>
<dbReference type="SUPFAM" id="SSF103473">
    <property type="entry name" value="MFS general substrate transporter"/>
    <property type="match status" value="1"/>
</dbReference>
<dbReference type="AlphaFoldDB" id="A0A7U2QSL2"/>
<evidence type="ECO:0000256" key="3">
    <source>
        <dbReference type="ARBA" id="ARBA00022692"/>
    </source>
</evidence>
<name>A0A7U2QSL2_ASPFN</name>
<evidence type="ECO:0000256" key="5">
    <source>
        <dbReference type="ARBA" id="ARBA00023136"/>
    </source>
</evidence>
<reference evidence="8" key="1">
    <citation type="journal article" date="2021" name="G3 (Bethesda)">
        <title>Chromosome assembled and annotated genome sequence of Aspergillus flavus NRRL 3357.</title>
        <authorList>
            <person name="Skerker J.M."/>
            <person name="Pianalto K.M."/>
            <person name="Mondo S.J."/>
            <person name="Yang K."/>
            <person name="Arkin A.P."/>
            <person name="Keller N.P."/>
            <person name="Grigoriev I.V."/>
            <person name="Louise Glass N.L."/>
        </authorList>
    </citation>
    <scope>NUCLEOTIDE SEQUENCE [LARGE SCALE GENOMIC DNA]</scope>
    <source>
        <strain evidence="8">ATCC 200026 / FGSC A1120 / IAM 13836 / NRRL 3357 / JCM 12722 / SRRC 167</strain>
    </source>
</reference>
<keyword evidence="2" id="KW-0813">Transport</keyword>
<dbReference type="VEuPathDB" id="FungiDB:F9C07_2107361"/>
<gene>
    <name evidence="7" type="ORF">F9C07_2107361</name>
</gene>
<feature type="transmembrane region" description="Helical" evidence="6">
    <location>
        <begin position="64"/>
        <end position="80"/>
    </location>
</feature>
<dbReference type="PANTHER" id="PTHR43791:SF103">
    <property type="entry name" value="MAJOR FACILITATOR SUPERFAMILY (MFS) PROFILE DOMAIN-CONTAINING PROTEIN-RELATED"/>
    <property type="match status" value="1"/>
</dbReference>
<dbReference type="Proteomes" id="UP000596276">
    <property type="component" value="Chromosome 5"/>
</dbReference>
<dbReference type="GO" id="GO:0016020">
    <property type="term" value="C:membrane"/>
    <property type="evidence" value="ECO:0007669"/>
    <property type="project" value="UniProtKB-SubCell"/>
</dbReference>
<evidence type="ECO:0000256" key="6">
    <source>
        <dbReference type="SAM" id="Phobius"/>
    </source>
</evidence>
<evidence type="ECO:0000313" key="7">
    <source>
        <dbReference type="EMBL" id="QRD83411.1"/>
    </source>
</evidence>
<feature type="transmembrane region" description="Helical" evidence="6">
    <location>
        <begin position="92"/>
        <end position="111"/>
    </location>
</feature>
<feature type="transmembrane region" description="Helical" evidence="6">
    <location>
        <begin position="40"/>
        <end position="57"/>
    </location>
</feature>
<dbReference type="PANTHER" id="PTHR43791">
    <property type="entry name" value="PERMEASE-RELATED"/>
    <property type="match status" value="1"/>
</dbReference>
<dbReference type="EMBL" id="CP044621">
    <property type="protein sequence ID" value="QRD83411.1"/>
    <property type="molecule type" value="Genomic_DNA"/>
</dbReference>